<sequence>MAYLRTLNDSAQGPLLLTCFPYWLLPEKIWSNRFMSNEYLGGTSNPPVAPDRKDKIKGFIAVMKDNRVKRSLYAELVDYYNAQQSTTASDAYKWLRQTLLAKNDDLFRDLQRLQNNQQTKSDLQWIVVTSVEDVHFDGFVAAKNPFGPGWDYEHVPLLKRLLRKSGRQRTPVDHFWKHVLTLNDYLRRNRTKKKNKKKGLPIFDLTQGFSALRLSSTDRAHGTEAPVATNDNGVDYTYSFWASIKDPQGATGPAAHRLSNTDPLDAILCDTLSREIGLKDMPTETMSVIPLDERDDFTEWLTLSFGATQPCVKATTTQIESLQFRVSKDATVLVFDTAEAQDSLKSDTPAYFIGLDGVLSGEHGGVVVFGLSPMSQISDTCTLRQICELFGELPKVHSAAIGLIDSFWVLDTKDLIGERNGVWFAPYMNYNTTVRLSFRPKPSTGHGLTDLIHGFFPNAGGITTSNERLVYRSVTHTPADSGKEITLMTTSVFTLLATVTLDVKDWEGKEISVVLRVSCRFDGNNILTLKAKSSREENDFPAFVGAMVSHISNSHVDILESLPDPFSEAMEMVHFRGFTLTIGKDGILGAQVDMEISTKLGRARDSQDPENVALKLSAAYEAGGNGNGLSISSGLWFPIPIEIENPFPYFSDWEDVGELVPITKNAADSLWLPGLLPEPIKLKDLPKNIPQEITEAEFFLSSEQLLVSGTIESCSKYQPCEGLPYLDFSEISIEACFNWKTNQRTVDLEFRLGLVGPPEVDASREICTNQLHQELKLGMLYPNFDSDTKTLLYDILKEIDIRDMTIAYSNVPSDDDPQKTENKFLATGDFVISQHLSIQLTYTKTTTAWKFFAKITKNIKDPVLLVDLAKSVFGSQSAVVTELPDFLANAEILGPHSNSPYVKFEVLKNGDSGVQLLLSAKIGAITASFIQLHSKGTGTEKPQPIRFFCVTCGLPTLPPNPPLFSDFKAPFDQLGFLWTNKTLDATALEAIAKSQADGASGAKNGSSPDEKKPEMKAGFHFTVLSGGVTVLDYPIGKTKAKKPSKKDTNAIAASSDSKQDPVPDDAVDEQSPKAPLKKSQGPLSINDIRLVYKEKTLAVKMNAVFAMGPLLFALLGFEISLEFGGKVSLSNIDFRNVSIGLDGLATSFKKPPLMIEGALMRKKDDGGELYAGGITIGFVPWLFQAAGFYGKRNKPGTNSTFTSALVYAMLRGPLITLEFATISGITGGFGYNVGITIPQAADIYRFPLVSPPAQTDIMQVLDALMAEGSPRWFYPEEGAMWLAAGLTVTAFEMLDITAVLVAQWSPQIQFHVLGLAVADIPNAKSPFKLAHVELGFHASVDLAAGLFSVEAQLSPNSYILDPNCHLSGGFALYYWFKTTDVGREGDWVFTIGGYHSAFQIPPNYPRPPRLAISWALGSALAIKGEAYFAITPKACMGGLHLNAVLTLGPLRAWFDAYVDFLINYAPFNFMAVGHVSIGVSYNMDVWFIHIHISVEIGATLRLTGPPVAGIVHVEFWVFGFDIEFGDHSSQIDNTSLTIDKFFEMAMGASAPGGNKTGPPTPHVYACLSGLISEGTEAESKPNAPWKTRGGLLLFDINAQFALNTAKVNDVDVPAPEDNWKDEVFAKPMREPSPLKFHLMVTIKGPGNSKDAWRLSPVMKSVPGALWGKYDERTDPTAGGNNSISELLSGDGGCVRLMMGVEIKAPEPNFAHEEKLLPFDTEAADLQPPSRAALVAALPKAPGPGQGLDTGPAVASTQEAGREATSTRRGAVERGSGAVGCRERGMGQWGAVNEAWGSGVP</sequence>
<evidence type="ECO:0000313" key="3">
    <source>
        <dbReference type="EMBL" id="KAH6894190.1"/>
    </source>
</evidence>
<gene>
    <name evidence="3" type="ORF">B0T10DRAFT_589603</name>
</gene>
<organism evidence="3 4">
    <name type="scientific">Thelonectria olida</name>
    <dbReference type="NCBI Taxonomy" id="1576542"/>
    <lineage>
        <taxon>Eukaryota</taxon>
        <taxon>Fungi</taxon>
        <taxon>Dikarya</taxon>
        <taxon>Ascomycota</taxon>
        <taxon>Pezizomycotina</taxon>
        <taxon>Sordariomycetes</taxon>
        <taxon>Hypocreomycetidae</taxon>
        <taxon>Hypocreales</taxon>
        <taxon>Nectriaceae</taxon>
        <taxon>Thelonectria</taxon>
    </lineage>
</organism>
<dbReference type="EMBL" id="JAGPYM010000005">
    <property type="protein sequence ID" value="KAH6894190.1"/>
    <property type="molecule type" value="Genomic_DNA"/>
</dbReference>
<comment type="caution">
    <text evidence="3">The sequence shown here is derived from an EMBL/GenBank/DDBJ whole genome shotgun (WGS) entry which is preliminary data.</text>
</comment>
<evidence type="ECO:0000259" key="2">
    <source>
        <dbReference type="Pfam" id="PF20248"/>
    </source>
</evidence>
<dbReference type="Pfam" id="PF20248">
    <property type="entry name" value="DUF6603"/>
    <property type="match status" value="1"/>
</dbReference>
<evidence type="ECO:0000313" key="4">
    <source>
        <dbReference type="Proteomes" id="UP000777438"/>
    </source>
</evidence>
<name>A0A9P8WAE7_9HYPO</name>
<dbReference type="Proteomes" id="UP000777438">
    <property type="component" value="Unassembled WGS sequence"/>
</dbReference>
<dbReference type="InterPro" id="IPR046538">
    <property type="entry name" value="DUF6603"/>
</dbReference>
<feature type="region of interest" description="Disordered" evidence="1">
    <location>
        <begin position="1038"/>
        <end position="1080"/>
    </location>
</feature>
<accession>A0A9P8WAE7</accession>
<evidence type="ECO:0000256" key="1">
    <source>
        <dbReference type="SAM" id="MobiDB-lite"/>
    </source>
</evidence>
<feature type="compositionally biased region" description="Basic and acidic residues" evidence="1">
    <location>
        <begin position="1759"/>
        <end position="1771"/>
    </location>
</feature>
<protein>
    <recommendedName>
        <fullName evidence="2">DUF6603 domain-containing protein</fullName>
    </recommendedName>
</protein>
<feature type="region of interest" description="Disordered" evidence="1">
    <location>
        <begin position="1740"/>
        <end position="1776"/>
    </location>
</feature>
<feature type="domain" description="DUF6603" evidence="2">
    <location>
        <begin position="1076"/>
        <end position="1588"/>
    </location>
</feature>
<keyword evidence="4" id="KW-1185">Reference proteome</keyword>
<proteinExistence type="predicted"/>
<dbReference type="OrthoDB" id="5352492at2759"/>
<reference evidence="3 4" key="1">
    <citation type="journal article" date="2021" name="Nat. Commun.">
        <title>Genetic determinants of endophytism in the Arabidopsis root mycobiome.</title>
        <authorList>
            <person name="Mesny F."/>
            <person name="Miyauchi S."/>
            <person name="Thiergart T."/>
            <person name="Pickel B."/>
            <person name="Atanasova L."/>
            <person name="Karlsson M."/>
            <person name="Huettel B."/>
            <person name="Barry K.W."/>
            <person name="Haridas S."/>
            <person name="Chen C."/>
            <person name="Bauer D."/>
            <person name="Andreopoulos W."/>
            <person name="Pangilinan J."/>
            <person name="LaButti K."/>
            <person name="Riley R."/>
            <person name="Lipzen A."/>
            <person name="Clum A."/>
            <person name="Drula E."/>
            <person name="Henrissat B."/>
            <person name="Kohler A."/>
            <person name="Grigoriev I.V."/>
            <person name="Martin F.M."/>
            <person name="Hacquard S."/>
        </authorList>
    </citation>
    <scope>NUCLEOTIDE SEQUENCE [LARGE SCALE GENOMIC DNA]</scope>
    <source>
        <strain evidence="3 4">MPI-CAGE-CH-0241</strain>
    </source>
</reference>